<proteinExistence type="predicted"/>
<feature type="transmembrane region" description="Helical" evidence="1">
    <location>
        <begin position="39"/>
        <end position="58"/>
    </location>
</feature>
<name>A0A4R6BCX3_9STAP</name>
<protein>
    <submittedName>
        <fullName evidence="2">Uncharacterized protein</fullName>
    </submittedName>
</protein>
<dbReference type="AlphaFoldDB" id="A0A4R6BCX3"/>
<comment type="caution">
    <text evidence="2">The sequence shown here is derived from an EMBL/GenBank/DDBJ whole genome shotgun (WGS) entry which is preliminary data.</text>
</comment>
<dbReference type="RefSeq" id="WP_133432202.1">
    <property type="nucleotide sequence ID" value="NZ_SCWA01000012.1"/>
</dbReference>
<keyword evidence="1" id="KW-0472">Membrane</keyword>
<gene>
    <name evidence="2" type="ORF">ERX27_07410</name>
</gene>
<keyword evidence="1" id="KW-1133">Transmembrane helix</keyword>
<evidence type="ECO:0000313" key="2">
    <source>
        <dbReference type="EMBL" id="TDL96674.1"/>
    </source>
</evidence>
<evidence type="ECO:0000256" key="1">
    <source>
        <dbReference type="SAM" id="Phobius"/>
    </source>
</evidence>
<dbReference type="OrthoDB" id="2414685at2"/>
<dbReference type="EMBL" id="SCWA01000012">
    <property type="protein sequence ID" value="TDL96674.1"/>
    <property type="molecule type" value="Genomic_DNA"/>
</dbReference>
<reference evidence="2 3" key="1">
    <citation type="submission" date="2019-01" db="EMBL/GenBank/DDBJ databases">
        <title>Draft genome sequences of the type strains of six Macrococcus species.</title>
        <authorList>
            <person name="Mazhar S."/>
            <person name="Altermann E."/>
            <person name="Hill C."/>
            <person name="Mcauliffe O."/>
        </authorList>
    </citation>
    <scope>NUCLEOTIDE SEQUENCE [LARGE SCALE GENOMIC DNA]</scope>
    <source>
        <strain evidence="2 3">CCM4811</strain>
    </source>
</reference>
<dbReference type="Proteomes" id="UP000295310">
    <property type="component" value="Unassembled WGS sequence"/>
</dbReference>
<sequence length="296" mass="35533">MNNKKMYMWPLVAIVFVLSLYICWLFYLYDKDKPIEVTTLFTGFLTVFATGYGAYLGAKISGDNSIRLMKDELIMSDLNTKTSANIKFLKRFENSLFEKVLKHPSTKENHLETLRDFEQFFANFNTIRRDLQNLRREDEDVSMIIRYPYENILQKADLVYEQQKVINSREKDLAMEYIIQKFSIDTDEYIISTDVVSMYTLTTLTEDNIPILNYKYKKSRIEEVLSFDDNTIDEEQITIEKLSSKELYNFYYENLKDELRKYQDLYEDFIYEYNQLKFKTVKDLTNYINDYYLNQS</sequence>
<organism evidence="2 3">
    <name type="scientific">Macrococcus brunensis</name>
    <dbReference type="NCBI Taxonomy" id="198483"/>
    <lineage>
        <taxon>Bacteria</taxon>
        <taxon>Bacillati</taxon>
        <taxon>Bacillota</taxon>
        <taxon>Bacilli</taxon>
        <taxon>Bacillales</taxon>
        <taxon>Staphylococcaceae</taxon>
        <taxon>Macrococcus</taxon>
    </lineage>
</organism>
<evidence type="ECO:0000313" key="3">
    <source>
        <dbReference type="Proteomes" id="UP000295310"/>
    </source>
</evidence>
<keyword evidence="1" id="KW-0812">Transmembrane</keyword>
<feature type="transmembrane region" description="Helical" evidence="1">
    <location>
        <begin position="7"/>
        <end position="27"/>
    </location>
</feature>
<keyword evidence="3" id="KW-1185">Reference proteome</keyword>
<accession>A0A4R6BCX3</accession>